<feature type="transmembrane region" description="Helical" evidence="1">
    <location>
        <begin position="21"/>
        <end position="46"/>
    </location>
</feature>
<reference evidence="2" key="1">
    <citation type="submission" date="2021-05" db="EMBL/GenBank/DDBJ databases">
        <authorList>
            <person name="Pietrasiak N."/>
            <person name="Ward R."/>
            <person name="Stajich J.E."/>
            <person name="Kurbessoian T."/>
        </authorList>
    </citation>
    <scope>NUCLEOTIDE SEQUENCE</scope>
    <source>
        <strain evidence="2">GSE-NOS-MK-12-04C</strain>
    </source>
</reference>
<keyword evidence="1" id="KW-0812">Transmembrane</keyword>
<comment type="caution">
    <text evidence="2">The sequence shown here is derived from an EMBL/GenBank/DDBJ whole genome shotgun (WGS) entry which is preliminary data.</text>
</comment>
<organism evidence="2 3">
    <name type="scientific">Cyanomargarita calcarea GSE-NOS-MK-12-04C</name>
    <dbReference type="NCBI Taxonomy" id="2839659"/>
    <lineage>
        <taxon>Bacteria</taxon>
        <taxon>Bacillati</taxon>
        <taxon>Cyanobacteriota</taxon>
        <taxon>Cyanophyceae</taxon>
        <taxon>Nostocales</taxon>
        <taxon>Cyanomargaritaceae</taxon>
        <taxon>Cyanomargarita</taxon>
    </lineage>
</organism>
<keyword evidence="1" id="KW-1133">Transmembrane helix</keyword>
<reference evidence="2" key="2">
    <citation type="journal article" date="2022" name="Microbiol. Resour. Announc.">
        <title>Metagenome Sequencing to Explore Phylogenomics of Terrestrial Cyanobacteria.</title>
        <authorList>
            <person name="Ward R.D."/>
            <person name="Stajich J.E."/>
            <person name="Johansen J.R."/>
            <person name="Huntemann M."/>
            <person name="Clum A."/>
            <person name="Foster B."/>
            <person name="Foster B."/>
            <person name="Roux S."/>
            <person name="Palaniappan K."/>
            <person name="Varghese N."/>
            <person name="Mukherjee S."/>
            <person name="Reddy T.B.K."/>
            <person name="Daum C."/>
            <person name="Copeland A."/>
            <person name="Chen I.A."/>
            <person name="Ivanova N.N."/>
            <person name="Kyrpides N.C."/>
            <person name="Shapiro N."/>
            <person name="Eloe-Fadrosh E.A."/>
            <person name="Pietrasiak N."/>
        </authorList>
    </citation>
    <scope>NUCLEOTIDE SEQUENCE</scope>
    <source>
        <strain evidence="2">GSE-NOS-MK-12-04C</strain>
    </source>
</reference>
<keyword evidence="1" id="KW-0472">Membrane</keyword>
<name>A0A951URY5_9CYAN</name>
<evidence type="ECO:0000313" key="2">
    <source>
        <dbReference type="EMBL" id="MBW4667182.1"/>
    </source>
</evidence>
<sequence length="140" mass="15587">MNKADEFTGNKTEQDPPKRSLAEWVTLGIASSILAVILSLVGYSWLKDENQPPTLAISNNEVTREIKGLYYVPFKVINTGGETAESVQIIAELEVNGKVETGEQQIDFLSRNERQEGAFIFSQDPRQGKLTIRVASYKLP</sequence>
<dbReference type="Proteomes" id="UP000729701">
    <property type="component" value="Unassembled WGS sequence"/>
</dbReference>
<evidence type="ECO:0000313" key="3">
    <source>
        <dbReference type="Proteomes" id="UP000729701"/>
    </source>
</evidence>
<accession>A0A951URY5</accession>
<dbReference type="EMBL" id="JAHHGZ010000006">
    <property type="protein sequence ID" value="MBW4667182.1"/>
    <property type="molecule type" value="Genomic_DNA"/>
</dbReference>
<dbReference type="NCBIfam" id="TIGR02588">
    <property type="entry name" value="TIGR02588 family protein"/>
    <property type="match status" value="1"/>
</dbReference>
<gene>
    <name evidence="2" type="ORF">KME60_06975</name>
</gene>
<dbReference type="InterPro" id="IPR013417">
    <property type="entry name" value="CHP02588"/>
</dbReference>
<evidence type="ECO:0000256" key="1">
    <source>
        <dbReference type="SAM" id="Phobius"/>
    </source>
</evidence>
<proteinExistence type="predicted"/>
<dbReference type="AlphaFoldDB" id="A0A951URY5"/>
<protein>
    <submittedName>
        <fullName evidence="2">TIGR02588 family protein</fullName>
    </submittedName>
</protein>